<gene>
    <name evidence="2" type="ORF">B0H16DRAFT_1729447</name>
</gene>
<feature type="region of interest" description="Disordered" evidence="1">
    <location>
        <begin position="659"/>
        <end position="697"/>
    </location>
</feature>
<feature type="region of interest" description="Disordered" evidence="1">
    <location>
        <begin position="318"/>
        <end position="430"/>
    </location>
</feature>
<evidence type="ECO:0000313" key="2">
    <source>
        <dbReference type="EMBL" id="KAJ7739353.1"/>
    </source>
</evidence>
<organism evidence="2 3">
    <name type="scientific">Mycena metata</name>
    <dbReference type="NCBI Taxonomy" id="1033252"/>
    <lineage>
        <taxon>Eukaryota</taxon>
        <taxon>Fungi</taxon>
        <taxon>Dikarya</taxon>
        <taxon>Basidiomycota</taxon>
        <taxon>Agaricomycotina</taxon>
        <taxon>Agaricomycetes</taxon>
        <taxon>Agaricomycetidae</taxon>
        <taxon>Agaricales</taxon>
        <taxon>Marasmiineae</taxon>
        <taxon>Mycenaceae</taxon>
        <taxon>Mycena</taxon>
    </lineage>
</organism>
<feature type="compositionally biased region" description="Pro residues" evidence="1">
    <location>
        <begin position="399"/>
        <end position="410"/>
    </location>
</feature>
<feature type="compositionally biased region" description="Low complexity" evidence="1">
    <location>
        <begin position="659"/>
        <end position="674"/>
    </location>
</feature>
<feature type="compositionally biased region" description="Low complexity" evidence="1">
    <location>
        <begin position="763"/>
        <end position="774"/>
    </location>
</feature>
<dbReference type="EMBL" id="JARKIB010000107">
    <property type="protein sequence ID" value="KAJ7739353.1"/>
    <property type="molecule type" value="Genomic_DNA"/>
</dbReference>
<proteinExistence type="predicted"/>
<sequence>MPAHSWTTPAQATLLHSHLPEYIVRQAQHKVNKFWPVAYEAYFQQFPEHVALGIDKANATAAQWEALNEATKTRKDRIKSWFRYQHRKTGRAPAARRNAQSSLSSALFNAKAARRRAHRDTEIFQQRNREEINAVLTTRGHDELNEEHMAVDGEDLEEQEARTKAARGARLRLRNEVVKELYEEAPEEERQAIAEAIRQEKENLARGAGQSQSDSRADQRAEERQIAIDQSSEVMERVLKTLADKTGWFSFAIWGGPNPRHGRLSLKCAVYGNTPAGNDFVAQHANFDTGISLPFQEFLGRCFADDGSVRPSIVAEPNAEDDASADGLTPPTAAEASSAPKPVKKSTAKASGRKSKPKPKRMSKPRKLSAPSASATNTTPAPAAATPSAADTPVGNVPGNPPGPTAPTPPAADTSVDNPVGNNFDLSDDWLREDSAPMDMDDIFVPEPTSNLGSPAPTNLNLWPEGMTAPTSPQTAARAAAAERGGLVSNATYAPTINTDVIDPALMQGTTAPVPARPHPRPCFNGAGFARNRALGESPTSTAPGWRWGGATAPHLRPVNGPTENQAGSSQSRLPSLFDTYRDLAATSPIRAYREQEAYRREIAARPRADIFGLSARPQPPSPSPSFSVPTAFVFSGATPLVSAPAASSTPTSAFVFSGAAPSASAPPASSTPAPASPPFVDTTSSAAPTAPSPPVAAAPPVVYNSRPMANPMKAAKVAKAAVIGKTPATVMGAAVKKRGRKARDVLTDITNDIIVPTPTPVPSAATPSTGVSTRRSRGSEGNAPVASSGSDENVQVCVAGPSGMRADLRRQKEAEKRAKETEAEERRRAGRLHNPDGNHDLVCVPPLRRSGRDSRAPPRPDEGYAGTVVKSTRGELGGRQGPQGLQLVPRGRKWGECGNTYRKQGQGHGYEREAKHLGGHERTREKMSSNSDAANVPPGRARGGGGRGGEKRRQAARYGGPRGAKRAGDVYEAWVALCVPQTRCWERCGARAGVEGRGGKKRRQAARYGGPRGAKRAGDVYEAWVALCVPQTRCWERCGARAGVEGGGGEKRRQAARYGGPRGAKRAGDVYEAWVALCVPQTRCWERCGARAGVEGGAGEKRRQAARYGGPRGAKRAGDVYEAWWRFVCHRPGAGSAAGRARGWGAGAAKSGAVWRVTAAGTAEEGHYGHSQA</sequence>
<accession>A0AAD7IBF0</accession>
<feature type="compositionally biased region" description="Polar residues" evidence="1">
    <location>
        <begin position="415"/>
        <end position="425"/>
    </location>
</feature>
<reference evidence="2" key="1">
    <citation type="submission" date="2023-03" db="EMBL/GenBank/DDBJ databases">
        <title>Massive genome expansion in bonnet fungi (Mycena s.s.) driven by repeated elements and novel gene families across ecological guilds.</title>
        <authorList>
            <consortium name="Lawrence Berkeley National Laboratory"/>
            <person name="Harder C.B."/>
            <person name="Miyauchi S."/>
            <person name="Viragh M."/>
            <person name="Kuo A."/>
            <person name="Thoen E."/>
            <person name="Andreopoulos B."/>
            <person name="Lu D."/>
            <person name="Skrede I."/>
            <person name="Drula E."/>
            <person name="Henrissat B."/>
            <person name="Morin E."/>
            <person name="Kohler A."/>
            <person name="Barry K."/>
            <person name="LaButti K."/>
            <person name="Morin E."/>
            <person name="Salamov A."/>
            <person name="Lipzen A."/>
            <person name="Mereny Z."/>
            <person name="Hegedus B."/>
            <person name="Baldrian P."/>
            <person name="Stursova M."/>
            <person name="Weitz H."/>
            <person name="Taylor A."/>
            <person name="Grigoriev I.V."/>
            <person name="Nagy L.G."/>
            <person name="Martin F."/>
            <person name="Kauserud H."/>
        </authorList>
    </citation>
    <scope>NUCLEOTIDE SEQUENCE</scope>
    <source>
        <strain evidence="2">CBHHK182m</strain>
    </source>
</reference>
<protein>
    <submittedName>
        <fullName evidence="2">Uncharacterized protein</fullName>
    </submittedName>
</protein>
<feature type="compositionally biased region" description="Low complexity" evidence="1">
    <location>
        <begin position="329"/>
        <end position="341"/>
    </location>
</feature>
<dbReference type="AlphaFoldDB" id="A0AAD7IBF0"/>
<dbReference type="Proteomes" id="UP001215598">
    <property type="component" value="Unassembled WGS sequence"/>
</dbReference>
<feature type="compositionally biased region" description="Basic and acidic residues" evidence="1">
    <location>
        <begin position="910"/>
        <end position="928"/>
    </location>
</feature>
<name>A0AAD7IBF0_9AGAR</name>
<comment type="caution">
    <text evidence="2">The sequence shown here is derived from an EMBL/GenBank/DDBJ whole genome shotgun (WGS) entry which is preliminary data.</text>
</comment>
<feature type="region of interest" description="Disordered" evidence="1">
    <location>
        <begin position="758"/>
        <end position="964"/>
    </location>
</feature>
<evidence type="ECO:0000313" key="3">
    <source>
        <dbReference type="Proteomes" id="UP001215598"/>
    </source>
</evidence>
<evidence type="ECO:0000256" key="1">
    <source>
        <dbReference type="SAM" id="MobiDB-lite"/>
    </source>
</evidence>
<feature type="compositionally biased region" description="Basic and acidic residues" evidence="1">
    <location>
        <begin position="807"/>
        <end position="840"/>
    </location>
</feature>
<feature type="compositionally biased region" description="Low complexity" evidence="1">
    <location>
        <begin position="369"/>
        <end position="398"/>
    </location>
</feature>
<feature type="compositionally biased region" description="Basic and acidic residues" evidence="1">
    <location>
        <begin position="851"/>
        <end position="863"/>
    </location>
</feature>
<keyword evidence="3" id="KW-1185">Reference proteome</keyword>
<feature type="region of interest" description="Disordered" evidence="1">
    <location>
        <begin position="202"/>
        <end position="223"/>
    </location>
</feature>
<feature type="compositionally biased region" description="Basic residues" evidence="1">
    <location>
        <begin position="342"/>
        <end position="367"/>
    </location>
</feature>